<dbReference type="AlphaFoldDB" id="H1YIG9"/>
<dbReference type="EMBL" id="CM001403">
    <property type="protein sequence ID" value="EHQ26535.1"/>
    <property type="molecule type" value="Genomic_DNA"/>
</dbReference>
<protein>
    <submittedName>
        <fullName evidence="1">Uncharacterized protein</fullName>
    </submittedName>
</protein>
<keyword evidence="2" id="KW-1185">Reference proteome</keyword>
<evidence type="ECO:0000313" key="1">
    <source>
        <dbReference type="EMBL" id="EHQ26535.1"/>
    </source>
</evidence>
<accession>H1YIG9</accession>
<reference evidence="1" key="1">
    <citation type="submission" date="2011-09" db="EMBL/GenBank/DDBJ databases">
        <title>The permanent draft genome of Mucilaginibacter paludis DSM 18603.</title>
        <authorList>
            <consortium name="US DOE Joint Genome Institute (JGI-PGF)"/>
            <person name="Lucas S."/>
            <person name="Han J."/>
            <person name="Lapidus A."/>
            <person name="Bruce D."/>
            <person name="Goodwin L."/>
            <person name="Pitluck S."/>
            <person name="Peters L."/>
            <person name="Kyrpides N."/>
            <person name="Mavromatis K."/>
            <person name="Ivanova N."/>
            <person name="Mikhailova N."/>
            <person name="Held B."/>
            <person name="Detter J.C."/>
            <person name="Tapia R."/>
            <person name="Han C."/>
            <person name="Land M."/>
            <person name="Hauser L."/>
            <person name="Markowitz V."/>
            <person name="Cheng J.-F."/>
            <person name="Hugenholtz P."/>
            <person name="Woyke T."/>
            <person name="Wu D."/>
            <person name="Tindall B."/>
            <person name="Brambilla E."/>
            <person name="Klenk H.-P."/>
            <person name="Eisen J.A."/>
        </authorList>
    </citation>
    <scope>NUCLEOTIDE SEQUENCE [LARGE SCALE GENOMIC DNA]</scope>
    <source>
        <strain evidence="1">DSM 18603</strain>
    </source>
</reference>
<sequence>MNEQMDQYYKDLTVQIAHDLLQLSAEQKYFTEQIDMGKDMLIKLGYDRRTYLPTYNYEVRYRNTLAAIEKIRSAEEIFLSQSGDHVYKIGFVTKGQEVFTWRLNHDLSVHDISTFSKNASEIRDYRKGFLMIANRESS</sequence>
<evidence type="ECO:0000313" key="2">
    <source>
        <dbReference type="Proteomes" id="UP000002774"/>
    </source>
</evidence>
<dbReference type="HOGENOM" id="CLU_1852966_0_0_10"/>
<gene>
    <name evidence="1" type="ORF">Mucpa_2412</name>
</gene>
<proteinExistence type="predicted"/>
<organism evidence="1 2">
    <name type="scientific">Mucilaginibacter paludis DSM 18603</name>
    <dbReference type="NCBI Taxonomy" id="714943"/>
    <lineage>
        <taxon>Bacteria</taxon>
        <taxon>Pseudomonadati</taxon>
        <taxon>Bacteroidota</taxon>
        <taxon>Sphingobacteriia</taxon>
        <taxon>Sphingobacteriales</taxon>
        <taxon>Sphingobacteriaceae</taxon>
        <taxon>Mucilaginibacter</taxon>
    </lineage>
</organism>
<dbReference type="Proteomes" id="UP000002774">
    <property type="component" value="Chromosome"/>
</dbReference>
<name>H1YIG9_9SPHI</name>